<feature type="transmembrane region" description="Helical" evidence="6">
    <location>
        <begin position="490"/>
        <end position="512"/>
    </location>
</feature>
<evidence type="ECO:0000256" key="1">
    <source>
        <dbReference type="ARBA" id="ARBA00004141"/>
    </source>
</evidence>
<dbReference type="Pfam" id="PF07690">
    <property type="entry name" value="MFS_1"/>
    <property type="match status" value="1"/>
</dbReference>
<dbReference type="EMBL" id="ML995487">
    <property type="protein sequence ID" value="KAF2141375.1"/>
    <property type="molecule type" value="Genomic_DNA"/>
</dbReference>
<accession>A0A6A6BDK6</accession>
<protein>
    <recommendedName>
        <fullName evidence="7">Major facilitator superfamily (MFS) profile domain-containing protein</fullName>
    </recommendedName>
</protein>
<feature type="transmembrane region" description="Helical" evidence="6">
    <location>
        <begin position="150"/>
        <end position="170"/>
    </location>
</feature>
<dbReference type="AlphaFoldDB" id="A0A6A6BDK6"/>
<dbReference type="SUPFAM" id="SSF103473">
    <property type="entry name" value="MFS general substrate transporter"/>
    <property type="match status" value="1"/>
</dbReference>
<dbReference type="RefSeq" id="XP_033397088.1">
    <property type="nucleotide sequence ID" value="XM_033544207.1"/>
</dbReference>
<feature type="region of interest" description="Disordered" evidence="5">
    <location>
        <begin position="1"/>
        <end position="74"/>
    </location>
</feature>
<keyword evidence="4 6" id="KW-0472">Membrane</keyword>
<evidence type="ECO:0000259" key="7">
    <source>
        <dbReference type="PROSITE" id="PS50850"/>
    </source>
</evidence>
<feature type="transmembrane region" description="Helical" evidence="6">
    <location>
        <begin position="353"/>
        <end position="375"/>
    </location>
</feature>
<feature type="transmembrane region" description="Helical" evidence="6">
    <location>
        <begin position="176"/>
        <end position="199"/>
    </location>
</feature>
<feature type="compositionally biased region" description="Low complexity" evidence="5">
    <location>
        <begin position="15"/>
        <end position="25"/>
    </location>
</feature>
<evidence type="ECO:0000256" key="2">
    <source>
        <dbReference type="ARBA" id="ARBA00022692"/>
    </source>
</evidence>
<sequence length="530" mass="57497">MAKDESAPAAELFPSTETASKAETATPDDGSASEKRDSDVESGKYETSGMDSETEKSNLVTWEGPDDPANPKNWSNSRKWTSAILISCFAFICPLSSSMAAPALNKIGDDLGIPENSLELQLVLSIFVLAYSFGPLVLSPCSEVWGRTRIIKFGNLLFIVFNTACGFAKTEAQITAFRLIAGFGGSATLGMGAGVISDCWNAEERGRGMSIYQLAPVLGPAVGPIAGGLIVSHTTWRWTFWTITIFNVAIQIGAAIFLKETYAPRLLLLKARKLRAETGNNQLQTKWEKDGRTLTKLVGKALTRPWRFLATQPIIQLLALYQAMNYGLLYLMIASFPSLWEGRYGMSTSIASLNYISLALGSLIGAQVCGPLIDATHRRLKKRHGLGPDEPGLPEFRIPIMIPAAIITPCGIFLYAWSAEYKVHWIVPNIGAVLFAGGSMVSYQCIQTYVVDCYTTHAASASAASAFLRSLAAFSFPLFAPYLVHNLGYGWGGSVLGFVAVVLGIPAPLLFWKYGKAIREFSFKYIGNDG</sequence>
<proteinExistence type="predicted"/>
<feature type="transmembrane region" description="Helical" evidence="6">
    <location>
        <begin position="120"/>
        <end position="138"/>
    </location>
</feature>
<feature type="transmembrane region" description="Helical" evidence="6">
    <location>
        <begin position="466"/>
        <end position="484"/>
    </location>
</feature>
<reference evidence="8" key="1">
    <citation type="journal article" date="2020" name="Stud. Mycol.">
        <title>101 Dothideomycetes genomes: a test case for predicting lifestyles and emergence of pathogens.</title>
        <authorList>
            <person name="Haridas S."/>
            <person name="Albert R."/>
            <person name="Binder M."/>
            <person name="Bloem J."/>
            <person name="Labutti K."/>
            <person name="Salamov A."/>
            <person name="Andreopoulos B."/>
            <person name="Baker S."/>
            <person name="Barry K."/>
            <person name="Bills G."/>
            <person name="Bluhm B."/>
            <person name="Cannon C."/>
            <person name="Castanera R."/>
            <person name="Culley D."/>
            <person name="Daum C."/>
            <person name="Ezra D."/>
            <person name="Gonzalez J."/>
            <person name="Henrissat B."/>
            <person name="Kuo A."/>
            <person name="Liang C."/>
            <person name="Lipzen A."/>
            <person name="Lutzoni F."/>
            <person name="Magnuson J."/>
            <person name="Mondo S."/>
            <person name="Nolan M."/>
            <person name="Ohm R."/>
            <person name="Pangilinan J."/>
            <person name="Park H.-J."/>
            <person name="Ramirez L."/>
            <person name="Alfaro M."/>
            <person name="Sun H."/>
            <person name="Tritt A."/>
            <person name="Yoshinaga Y."/>
            <person name="Zwiers L.-H."/>
            <person name="Turgeon B."/>
            <person name="Goodwin S."/>
            <person name="Spatafora J."/>
            <person name="Crous P."/>
            <person name="Grigoriev I."/>
        </authorList>
    </citation>
    <scope>NUCLEOTIDE SEQUENCE</scope>
    <source>
        <strain evidence="8">CBS 121167</strain>
    </source>
</reference>
<feature type="domain" description="Major facilitator superfamily (MFS) profile" evidence="7">
    <location>
        <begin position="82"/>
        <end position="519"/>
    </location>
</feature>
<dbReference type="GO" id="GO:0016020">
    <property type="term" value="C:membrane"/>
    <property type="evidence" value="ECO:0007669"/>
    <property type="project" value="UniProtKB-SubCell"/>
</dbReference>
<feature type="transmembrane region" description="Helical" evidence="6">
    <location>
        <begin position="211"/>
        <end position="232"/>
    </location>
</feature>
<dbReference type="PANTHER" id="PTHR23502:SF60">
    <property type="entry name" value="MAJOR FACILITATOR SUPERFAMILY (MFS) PROFILE DOMAIN-CONTAINING PROTEIN-RELATED"/>
    <property type="match status" value="1"/>
</dbReference>
<dbReference type="FunFam" id="1.20.1250.20:FF:000011">
    <property type="entry name" value="MFS multidrug transporter, putative"/>
    <property type="match status" value="1"/>
</dbReference>
<dbReference type="InterPro" id="IPR011701">
    <property type="entry name" value="MFS"/>
</dbReference>
<dbReference type="CDD" id="cd17323">
    <property type="entry name" value="MFS_Tpo1_MDR_like"/>
    <property type="match status" value="1"/>
</dbReference>
<gene>
    <name evidence="8" type="ORF">K452DRAFT_319005</name>
</gene>
<dbReference type="PANTHER" id="PTHR23502">
    <property type="entry name" value="MAJOR FACILITATOR SUPERFAMILY"/>
    <property type="match status" value="1"/>
</dbReference>
<dbReference type="Gene3D" id="1.20.1250.20">
    <property type="entry name" value="MFS general substrate transporter like domains"/>
    <property type="match status" value="1"/>
</dbReference>
<evidence type="ECO:0000256" key="3">
    <source>
        <dbReference type="ARBA" id="ARBA00022989"/>
    </source>
</evidence>
<evidence type="ECO:0000256" key="5">
    <source>
        <dbReference type="SAM" id="MobiDB-lite"/>
    </source>
</evidence>
<evidence type="ECO:0000313" key="9">
    <source>
        <dbReference type="Proteomes" id="UP000799438"/>
    </source>
</evidence>
<feature type="transmembrane region" description="Helical" evidence="6">
    <location>
        <begin position="238"/>
        <end position="258"/>
    </location>
</feature>
<feature type="transmembrane region" description="Helical" evidence="6">
    <location>
        <begin position="80"/>
        <end position="100"/>
    </location>
</feature>
<keyword evidence="3 6" id="KW-1133">Transmembrane helix</keyword>
<organism evidence="8 9">
    <name type="scientific">Aplosporella prunicola CBS 121167</name>
    <dbReference type="NCBI Taxonomy" id="1176127"/>
    <lineage>
        <taxon>Eukaryota</taxon>
        <taxon>Fungi</taxon>
        <taxon>Dikarya</taxon>
        <taxon>Ascomycota</taxon>
        <taxon>Pezizomycotina</taxon>
        <taxon>Dothideomycetes</taxon>
        <taxon>Dothideomycetes incertae sedis</taxon>
        <taxon>Botryosphaeriales</taxon>
        <taxon>Aplosporellaceae</taxon>
        <taxon>Aplosporella</taxon>
    </lineage>
</organism>
<feature type="transmembrane region" description="Helical" evidence="6">
    <location>
        <begin position="423"/>
        <end position="446"/>
    </location>
</feature>
<dbReference type="Proteomes" id="UP000799438">
    <property type="component" value="Unassembled WGS sequence"/>
</dbReference>
<keyword evidence="9" id="KW-1185">Reference proteome</keyword>
<name>A0A6A6BDK6_9PEZI</name>
<feature type="compositionally biased region" description="Basic and acidic residues" evidence="5">
    <location>
        <begin position="32"/>
        <end position="44"/>
    </location>
</feature>
<dbReference type="PROSITE" id="PS50850">
    <property type="entry name" value="MFS"/>
    <property type="match status" value="1"/>
</dbReference>
<keyword evidence="2 6" id="KW-0812">Transmembrane</keyword>
<dbReference type="InterPro" id="IPR036259">
    <property type="entry name" value="MFS_trans_sf"/>
</dbReference>
<dbReference type="GO" id="GO:0022857">
    <property type="term" value="F:transmembrane transporter activity"/>
    <property type="evidence" value="ECO:0007669"/>
    <property type="project" value="InterPro"/>
</dbReference>
<dbReference type="OrthoDB" id="6770063at2759"/>
<feature type="transmembrane region" description="Helical" evidence="6">
    <location>
        <begin position="396"/>
        <end position="417"/>
    </location>
</feature>
<comment type="subcellular location">
    <subcellularLocation>
        <location evidence="1">Membrane</location>
        <topology evidence="1">Multi-pass membrane protein</topology>
    </subcellularLocation>
</comment>
<dbReference type="InterPro" id="IPR020846">
    <property type="entry name" value="MFS_dom"/>
</dbReference>
<dbReference type="GeneID" id="54301703"/>
<evidence type="ECO:0000256" key="4">
    <source>
        <dbReference type="ARBA" id="ARBA00023136"/>
    </source>
</evidence>
<evidence type="ECO:0000256" key="6">
    <source>
        <dbReference type="SAM" id="Phobius"/>
    </source>
</evidence>
<feature type="transmembrane region" description="Helical" evidence="6">
    <location>
        <begin position="314"/>
        <end position="333"/>
    </location>
</feature>
<evidence type="ECO:0000313" key="8">
    <source>
        <dbReference type="EMBL" id="KAF2141375.1"/>
    </source>
</evidence>